<dbReference type="EMBL" id="DACTUL010000018">
    <property type="protein sequence ID" value="HAT6344767.1"/>
    <property type="molecule type" value="Genomic_DNA"/>
</dbReference>
<dbReference type="InterPro" id="IPR007471">
    <property type="entry name" value="N-end_Aminoacyl_Trfase_N"/>
</dbReference>
<dbReference type="SMR" id="A0A0A6C9H4"/>
<dbReference type="InterPro" id="IPR017138">
    <property type="entry name" value="Asp_Glu_LeuTrfase"/>
</dbReference>
<feature type="domain" description="N-end aminoacyl transferase N-terminal" evidence="5">
    <location>
        <begin position="15"/>
        <end position="85"/>
    </location>
</feature>
<reference evidence="8" key="3">
    <citation type="submission" date="2023-02" db="EMBL/GenBank/DDBJ databases">
        <title>The sequence of Aeromonas hydrophila K533.</title>
        <authorList>
            <person name="Luo X."/>
        </authorList>
    </citation>
    <scope>NUCLEOTIDE SEQUENCE</scope>
    <source>
        <strain evidence="8">K533</strain>
    </source>
</reference>
<protein>
    <recommendedName>
        <fullName evidence="4">Aspartate/glutamate leucyltransferase</fullName>
        <ecNumber evidence="4">2.3.2.29</ecNumber>
    </recommendedName>
</protein>
<dbReference type="GO" id="GO:0071596">
    <property type="term" value="P:ubiquitin-dependent protein catabolic process via the N-end rule pathway"/>
    <property type="evidence" value="ECO:0007669"/>
    <property type="project" value="InterPro"/>
</dbReference>
<comment type="function">
    <text evidence="4">Functions in the N-end rule pathway of protein degradation where it conjugates Leu from its aminoacyl-tRNA to the N-termini of proteins containing an N-terminal aspartate or glutamate.</text>
</comment>
<evidence type="ECO:0000256" key="3">
    <source>
        <dbReference type="ARBA" id="ARBA00023315"/>
    </source>
</evidence>
<dbReference type="RefSeq" id="WP_011705735.1">
    <property type="nucleotide sequence ID" value="NZ_AP019193.1"/>
</dbReference>
<comment type="subcellular location">
    <subcellularLocation>
        <location evidence="4">Cytoplasm</location>
    </subcellularLocation>
</comment>
<dbReference type="GeneID" id="4489213"/>
<keyword evidence="3 4" id="KW-0012">Acyltransferase</keyword>
<evidence type="ECO:0000259" key="5">
    <source>
        <dbReference type="Pfam" id="PF04376"/>
    </source>
</evidence>
<dbReference type="PANTHER" id="PTHR21367">
    <property type="entry name" value="ARGININE-TRNA-PROTEIN TRANSFERASE 1"/>
    <property type="match status" value="1"/>
</dbReference>
<dbReference type="HAMAP" id="MF_00689">
    <property type="entry name" value="Bpt"/>
    <property type="match status" value="1"/>
</dbReference>
<dbReference type="AlphaFoldDB" id="A0A0A6C9H4"/>
<dbReference type="NCBIfam" id="NF002342">
    <property type="entry name" value="PRK01305.1-3"/>
    <property type="match status" value="1"/>
</dbReference>
<dbReference type="Proteomes" id="UP001214666">
    <property type="component" value="Chromosome"/>
</dbReference>
<reference evidence="7" key="1">
    <citation type="journal article" date="2018" name="Genome Biol.">
        <title>SKESA: strategic k-mer extension for scrupulous assemblies.</title>
        <authorList>
            <person name="Souvorov A."/>
            <person name="Agarwala R."/>
            <person name="Lipman D.J."/>
        </authorList>
    </citation>
    <scope>NUCLEOTIDE SEQUENCE</scope>
    <source>
        <strain evidence="7">OLC2673_Aeromonas</strain>
    </source>
</reference>
<dbReference type="GO" id="GO:0005737">
    <property type="term" value="C:cytoplasm"/>
    <property type="evidence" value="ECO:0007669"/>
    <property type="project" value="UniProtKB-SubCell"/>
</dbReference>
<feature type="domain" description="N-end rule aminoacyl transferase C-terminal" evidence="6">
    <location>
        <begin position="104"/>
        <end position="225"/>
    </location>
</feature>
<dbReference type="SUPFAM" id="SSF55729">
    <property type="entry name" value="Acyl-CoA N-acyltransferases (Nat)"/>
    <property type="match status" value="1"/>
</dbReference>
<dbReference type="InterPro" id="IPR016181">
    <property type="entry name" value="Acyl_CoA_acyltransferase"/>
</dbReference>
<comment type="similarity">
    <text evidence="4">Belongs to the R-transferase family. Bpt subfamily.</text>
</comment>
<sequence>MTEEVILKVGLTPKHQCSYLGHEQEQLLVLMDHSLLNASGYERLLTAGFRRSGNDIYRPHCPACNACQSLRIHSERFVPSRSQKRIRQLNQDIELVLSYDDKPEYYQLYERYIRERHHDGSMYPPSRTQYKGFLHCDWMPPLYLEMRKDNRLIGVATTDLLPHSLSAMYTFFDPAHADRSLGTFAILSQLELARRTGRSWLYLGYLVEECRKMNYKRQYLPHERLIQGEWKNIDSKPE</sequence>
<dbReference type="Proteomes" id="UP000859505">
    <property type="component" value="Unassembled WGS sequence"/>
</dbReference>
<reference evidence="7" key="2">
    <citation type="submission" date="2020-01" db="EMBL/GenBank/DDBJ databases">
        <authorList>
            <consortium name="NCBI Pathogen Detection Project"/>
        </authorList>
    </citation>
    <scope>NUCLEOTIDE SEQUENCE</scope>
    <source>
        <strain evidence="7">OLC2673_Aeromonas</strain>
    </source>
</reference>
<dbReference type="KEGG" id="ahh:RY45_09995"/>
<keyword evidence="1 4" id="KW-0963">Cytoplasm</keyword>
<comment type="catalytic activity">
    <reaction evidence="4">
        <text>N-terminal L-aspartyl-[protein] + L-leucyl-tRNA(Leu) = N-terminal L-leucyl-L-aspartyl-[protein] + tRNA(Leu) + H(+)</text>
        <dbReference type="Rhea" id="RHEA:50420"/>
        <dbReference type="Rhea" id="RHEA-COMP:9613"/>
        <dbReference type="Rhea" id="RHEA-COMP:9622"/>
        <dbReference type="Rhea" id="RHEA-COMP:12669"/>
        <dbReference type="Rhea" id="RHEA-COMP:12674"/>
        <dbReference type="ChEBI" id="CHEBI:15378"/>
        <dbReference type="ChEBI" id="CHEBI:64720"/>
        <dbReference type="ChEBI" id="CHEBI:78442"/>
        <dbReference type="ChEBI" id="CHEBI:78494"/>
        <dbReference type="ChEBI" id="CHEBI:133042"/>
        <dbReference type="EC" id="2.3.2.29"/>
    </reaction>
</comment>
<keyword evidence="2 4" id="KW-0808">Transferase</keyword>
<evidence type="ECO:0000256" key="2">
    <source>
        <dbReference type="ARBA" id="ARBA00022679"/>
    </source>
</evidence>
<dbReference type="InterPro" id="IPR007472">
    <property type="entry name" value="N-end_Aminoacyl_Trfase_C"/>
</dbReference>
<accession>A0A0A6C9H4</accession>
<evidence type="ECO:0000313" key="7">
    <source>
        <dbReference type="EMBL" id="HAT6344767.1"/>
    </source>
</evidence>
<dbReference type="KEGG" id="ahi:VU14_12935"/>
<evidence type="ECO:0000256" key="4">
    <source>
        <dbReference type="HAMAP-Rule" id="MF_00689"/>
    </source>
</evidence>
<dbReference type="GO" id="GO:0004057">
    <property type="term" value="F:arginyl-tRNA--protein transferase activity"/>
    <property type="evidence" value="ECO:0007669"/>
    <property type="project" value="InterPro"/>
</dbReference>
<name>A0A0A6C9H4_AERHY</name>
<dbReference type="GO" id="GO:0008914">
    <property type="term" value="F:leucyl-tRNA--protein transferase activity"/>
    <property type="evidence" value="ECO:0007669"/>
    <property type="project" value="UniProtKB-UniRule"/>
</dbReference>
<evidence type="ECO:0000313" key="9">
    <source>
        <dbReference type="Proteomes" id="UP000859505"/>
    </source>
</evidence>
<dbReference type="PIRSF" id="PIRSF037208">
    <property type="entry name" value="ATE_pro_prd"/>
    <property type="match status" value="1"/>
</dbReference>
<organism evidence="7 9">
    <name type="scientific">Aeromonas hydrophila</name>
    <dbReference type="NCBI Taxonomy" id="644"/>
    <lineage>
        <taxon>Bacteria</taxon>
        <taxon>Pseudomonadati</taxon>
        <taxon>Pseudomonadota</taxon>
        <taxon>Gammaproteobacteria</taxon>
        <taxon>Aeromonadales</taxon>
        <taxon>Aeromonadaceae</taxon>
        <taxon>Aeromonas</taxon>
    </lineage>
</organism>
<evidence type="ECO:0000256" key="1">
    <source>
        <dbReference type="ARBA" id="ARBA00022490"/>
    </source>
</evidence>
<dbReference type="InterPro" id="IPR030700">
    <property type="entry name" value="N-end_Aminoacyl_Trfase"/>
</dbReference>
<evidence type="ECO:0000313" key="8">
    <source>
        <dbReference type="EMBL" id="WEE28205.1"/>
    </source>
</evidence>
<dbReference type="Pfam" id="PF04377">
    <property type="entry name" value="ATE_C"/>
    <property type="match status" value="1"/>
</dbReference>
<dbReference type="NCBIfam" id="NF002346">
    <property type="entry name" value="PRK01305.2-3"/>
    <property type="match status" value="1"/>
</dbReference>
<gene>
    <name evidence="4" type="primary">bpt</name>
    <name evidence="7" type="ORF">JAJ28_002509</name>
    <name evidence="8" type="ORF">PY771_07770</name>
</gene>
<proteinExistence type="inferred from homology"/>
<dbReference type="KEGG" id="aaj:BOQ57_09125"/>
<evidence type="ECO:0000259" key="6">
    <source>
        <dbReference type="Pfam" id="PF04377"/>
    </source>
</evidence>
<dbReference type="NCBIfam" id="NF002341">
    <property type="entry name" value="PRK01305.1-1"/>
    <property type="match status" value="1"/>
</dbReference>
<dbReference type="EC" id="2.3.2.29" evidence="4"/>
<dbReference type="NCBIfam" id="NF002345">
    <property type="entry name" value="PRK01305.2-2"/>
    <property type="match status" value="1"/>
</dbReference>
<comment type="catalytic activity">
    <reaction evidence="4">
        <text>N-terminal L-glutamyl-[protein] + L-leucyl-tRNA(Leu) = N-terminal L-leucyl-L-glutamyl-[protein] + tRNA(Leu) + H(+)</text>
        <dbReference type="Rhea" id="RHEA:50412"/>
        <dbReference type="Rhea" id="RHEA-COMP:9613"/>
        <dbReference type="Rhea" id="RHEA-COMP:9622"/>
        <dbReference type="Rhea" id="RHEA-COMP:12664"/>
        <dbReference type="Rhea" id="RHEA-COMP:12668"/>
        <dbReference type="ChEBI" id="CHEBI:15378"/>
        <dbReference type="ChEBI" id="CHEBI:64721"/>
        <dbReference type="ChEBI" id="CHEBI:78442"/>
        <dbReference type="ChEBI" id="CHEBI:78494"/>
        <dbReference type="ChEBI" id="CHEBI:133041"/>
        <dbReference type="EC" id="2.3.2.29"/>
    </reaction>
</comment>
<dbReference type="PANTHER" id="PTHR21367:SF1">
    <property type="entry name" value="ARGINYL-TRNA--PROTEIN TRANSFERASE 1"/>
    <property type="match status" value="1"/>
</dbReference>
<dbReference type="EMBL" id="CP118942">
    <property type="protein sequence ID" value="WEE28205.1"/>
    <property type="molecule type" value="Genomic_DNA"/>
</dbReference>
<dbReference type="Pfam" id="PF04376">
    <property type="entry name" value="ATE_N"/>
    <property type="match status" value="1"/>
</dbReference>
<dbReference type="OMA" id="CSYLPDR"/>